<reference evidence="4" key="1">
    <citation type="submission" date="2020-10" db="EMBL/GenBank/DDBJ databases">
        <authorList>
            <person name="Han B."/>
            <person name="Lu T."/>
            <person name="Zhao Q."/>
            <person name="Huang X."/>
            <person name="Zhao Y."/>
        </authorList>
    </citation>
    <scope>NUCLEOTIDE SEQUENCE</scope>
</reference>
<dbReference type="AlphaFoldDB" id="A0A811NT85"/>
<sequence length="317" mass="35431">MRIGHPKASDGESRRDQECGRPQPSDGGSRGGPLIEEGNWIYGLNDSCSNRSPPSLPAACRLAASISIVCTLIKLCVSAMHVQMDRSWVHITLFSTQYVNGVKEFMDFIKEKYAKDDQILCPCTRCLNQKYLHQPNMKNHILMNGMDCTYTRWVHHGEDISVHVNEVPASVPVFDTDEGSIGVAENDNNGGDRRVCLWDLEYWKILKDQMENKLSGHAEDEEAPSVTEIVAGVLAENTKETTFLQNVGIQSKKKGTLKEQLAAEKLAKAGLKSQMEELSKKLQEFEQARLTDKQEMARNQAETNAKLDLLLSQIGHT</sequence>
<keyword evidence="1" id="KW-0175">Coiled coil</keyword>
<dbReference type="Proteomes" id="UP000604825">
    <property type="component" value="Unassembled WGS sequence"/>
</dbReference>
<dbReference type="Pfam" id="PF13963">
    <property type="entry name" value="Transpos_assoc"/>
    <property type="match status" value="1"/>
</dbReference>
<gene>
    <name evidence="4" type="ORF">NCGR_LOCUS18774</name>
</gene>
<comment type="caution">
    <text evidence="4">The sequence shown here is derived from an EMBL/GenBank/DDBJ whole genome shotgun (WGS) entry which is preliminary data.</text>
</comment>
<name>A0A811NT85_9POAL</name>
<evidence type="ECO:0000256" key="1">
    <source>
        <dbReference type="SAM" id="Coils"/>
    </source>
</evidence>
<evidence type="ECO:0000256" key="2">
    <source>
        <dbReference type="SAM" id="MobiDB-lite"/>
    </source>
</evidence>
<feature type="region of interest" description="Disordered" evidence="2">
    <location>
        <begin position="1"/>
        <end position="32"/>
    </location>
</feature>
<organism evidence="4 5">
    <name type="scientific">Miscanthus lutarioriparius</name>
    <dbReference type="NCBI Taxonomy" id="422564"/>
    <lineage>
        <taxon>Eukaryota</taxon>
        <taxon>Viridiplantae</taxon>
        <taxon>Streptophyta</taxon>
        <taxon>Embryophyta</taxon>
        <taxon>Tracheophyta</taxon>
        <taxon>Spermatophyta</taxon>
        <taxon>Magnoliopsida</taxon>
        <taxon>Liliopsida</taxon>
        <taxon>Poales</taxon>
        <taxon>Poaceae</taxon>
        <taxon>PACMAD clade</taxon>
        <taxon>Panicoideae</taxon>
        <taxon>Andropogonodae</taxon>
        <taxon>Andropogoneae</taxon>
        <taxon>Saccharinae</taxon>
        <taxon>Miscanthus</taxon>
    </lineage>
</organism>
<evidence type="ECO:0000313" key="4">
    <source>
        <dbReference type="EMBL" id="CAD6227137.1"/>
    </source>
</evidence>
<protein>
    <recommendedName>
        <fullName evidence="3">Transposase-associated domain-containing protein</fullName>
    </recommendedName>
</protein>
<keyword evidence="5" id="KW-1185">Reference proteome</keyword>
<feature type="coiled-coil region" evidence="1">
    <location>
        <begin position="261"/>
        <end position="295"/>
    </location>
</feature>
<proteinExistence type="predicted"/>
<evidence type="ECO:0000313" key="5">
    <source>
        <dbReference type="Proteomes" id="UP000604825"/>
    </source>
</evidence>
<dbReference type="OrthoDB" id="656400at2759"/>
<feature type="compositionally biased region" description="Basic and acidic residues" evidence="2">
    <location>
        <begin position="7"/>
        <end position="19"/>
    </location>
</feature>
<feature type="domain" description="Transposase-associated" evidence="3">
    <location>
        <begin position="86"/>
        <end position="158"/>
    </location>
</feature>
<dbReference type="EMBL" id="CAJGYO010000004">
    <property type="protein sequence ID" value="CAD6227137.1"/>
    <property type="molecule type" value="Genomic_DNA"/>
</dbReference>
<evidence type="ECO:0000259" key="3">
    <source>
        <dbReference type="Pfam" id="PF13963"/>
    </source>
</evidence>
<dbReference type="InterPro" id="IPR029480">
    <property type="entry name" value="Transpos_assoc"/>
</dbReference>
<accession>A0A811NT85</accession>